<name>A0A0R3DCA7_9BRAD</name>
<gene>
    <name evidence="1" type="ORF">AOQ71_23325</name>
</gene>
<organism evidence="1 2">
    <name type="scientific">Bradyrhizobium manausense</name>
    <dbReference type="NCBI Taxonomy" id="989370"/>
    <lineage>
        <taxon>Bacteria</taxon>
        <taxon>Pseudomonadati</taxon>
        <taxon>Pseudomonadota</taxon>
        <taxon>Alphaproteobacteria</taxon>
        <taxon>Hyphomicrobiales</taxon>
        <taxon>Nitrobacteraceae</taxon>
        <taxon>Bradyrhizobium</taxon>
    </lineage>
</organism>
<accession>A0A0R3DCA7</accession>
<dbReference type="RefSeq" id="WP_057751550.1">
    <property type="nucleotide sequence ID" value="NZ_LJYG01000097.1"/>
</dbReference>
<dbReference type="AlphaFoldDB" id="A0A0R3DCA7"/>
<dbReference type="OrthoDB" id="9933670at2"/>
<dbReference type="STRING" id="989370.AOQ71_23325"/>
<comment type="caution">
    <text evidence="1">The sequence shown here is derived from an EMBL/GenBank/DDBJ whole genome shotgun (WGS) entry which is preliminary data.</text>
</comment>
<evidence type="ECO:0000313" key="1">
    <source>
        <dbReference type="EMBL" id="KRQ07507.1"/>
    </source>
</evidence>
<reference evidence="1 2" key="1">
    <citation type="submission" date="2015-09" db="EMBL/GenBank/DDBJ databases">
        <title>Draft Genome Sequence of Bradyrhizobium manausense Strain BR 3351T, a Novel Symbiotic Nitrogen-Fixing Alphaproteobacterium Isolated from Brazilian Amazon Rain Forest.</title>
        <authorList>
            <person name="De Araujo J.L."/>
            <person name="Zilli J.E."/>
        </authorList>
    </citation>
    <scope>NUCLEOTIDE SEQUENCE [LARGE SCALE GENOMIC DNA]</scope>
    <source>
        <strain evidence="1 2">BR3351</strain>
    </source>
</reference>
<keyword evidence="2" id="KW-1185">Reference proteome</keyword>
<protein>
    <submittedName>
        <fullName evidence="1">Uncharacterized protein</fullName>
    </submittedName>
</protein>
<evidence type="ECO:0000313" key="2">
    <source>
        <dbReference type="Proteomes" id="UP000051936"/>
    </source>
</evidence>
<dbReference type="Proteomes" id="UP000051936">
    <property type="component" value="Unassembled WGS sequence"/>
</dbReference>
<sequence>MKVYLVIAEHHAVPGRRIYVCKTRRRAAKEAIACTNVILNDLGIKPVITEIDMEVVLCFLQDNKKLDCFVEITEHELLLD</sequence>
<proteinExistence type="predicted"/>
<dbReference type="EMBL" id="LJYG01000097">
    <property type="protein sequence ID" value="KRQ07507.1"/>
    <property type="molecule type" value="Genomic_DNA"/>
</dbReference>